<dbReference type="EMBL" id="JARK01001395">
    <property type="protein sequence ID" value="EYC09768.1"/>
    <property type="molecule type" value="Genomic_DNA"/>
</dbReference>
<name>A0A016U565_9BILA</name>
<proteinExistence type="predicted"/>
<keyword evidence="3" id="KW-1185">Reference proteome</keyword>
<dbReference type="AlphaFoldDB" id="A0A016U565"/>
<evidence type="ECO:0000313" key="3">
    <source>
        <dbReference type="Proteomes" id="UP000024635"/>
    </source>
</evidence>
<reference evidence="3" key="1">
    <citation type="journal article" date="2015" name="Nat. Genet.">
        <title>The genome and transcriptome of the zoonotic hookworm Ancylostoma ceylanicum identify infection-specific gene families.</title>
        <authorList>
            <person name="Schwarz E.M."/>
            <person name="Hu Y."/>
            <person name="Antoshechkin I."/>
            <person name="Miller M.M."/>
            <person name="Sternberg P.W."/>
            <person name="Aroian R.V."/>
        </authorList>
    </citation>
    <scope>NUCLEOTIDE SEQUENCE</scope>
    <source>
        <strain evidence="3">HY135</strain>
    </source>
</reference>
<gene>
    <name evidence="2" type="primary">Acey_s0059.g3039</name>
    <name evidence="2" type="ORF">Y032_0059g3039</name>
</gene>
<protein>
    <submittedName>
        <fullName evidence="2">Uncharacterized protein</fullName>
    </submittedName>
</protein>
<evidence type="ECO:0000256" key="1">
    <source>
        <dbReference type="SAM" id="Phobius"/>
    </source>
</evidence>
<evidence type="ECO:0000313" key="2">
    <source>
        <dbReference type="EMBL" id="EYC09768.1"/>
    </source>
</evidence>
<organism evidence="2 3">
    <name type="scientific">Ancylostoma ceylanicum</name>
    <dbReference type="NCBI Taxonomy" id="53326"/>
    <lineage>
        <taxon>Eukaryota</taxon>
        <taxon>Metazoa</taxon>
        <taxon>Ecdysozoa</taxon>
        <taxon>Nematoda</taxon>
        <taxon>Chromadorea</taxon>
        <taxon>Rhabditida</taxon>
        <taxon>Rhabditina</taxon>
        <taxon>Rhabditomorpha</taxon>
        <taxon>Strongyloidea</taxon>
        <taxon>Ancylostomatidae</taxon>
        <taxon>Ancylostomatinae</taxon>
        <taxon>Ancylostoma</taxon>
    </lineage>
</organism>
<keyword evidence="1" id="KW-1133">Transmembrane helix</keyword>
<comment type="caution">
    <text evidence="2">The sequence shown here is derived from an EMBL/GenBank/DDBJ whole genome shotgun (WGS) entry which is preliminary data.</text>
</comment>
<feature type="transmembrane region" description="Helical" evidence="1">
    <location>
        <begin position="143"/>
        <end position="165"/>
    </location>
</feature>
<sequence length="179" mass="20044">MKHGLFENNRYQILHYNIKTSSGFRRVILAKNAIGVAAAVLDHKSKNDVTTVELECRATLRTLYGDRTPDVNVRNITFDCAAPTNSSGKFLVVKQAKSSKKYRLSDHSLAVWIATDKPKEYSERVGALIDEALIYFRVRFDRYGILISGVGGFVAGEVVFMVILIKLIRRSKSTKSISS</sequence>
<accession>A0A016U565</accession>
<keyword evidence="1" id="KW-0812">Transmembrane</keyword>
<dbReference type="Proteomes" id="UP000024635">
    <property type="component" value="Unassembled WGS sequence"/>
</dbReference>
<keyword evidence="1" id="KW-0472">Membrane</keyword>